<name>A0AAD7J6L4_9AGAR</name>
<proteinExistence type="predicted"/>
<sequence length="152" mass="16989">LLRITRSIVSGSAALRMVSDIDFTPGDLDIYTPLSQEETAMEIVQRDMNFQAVASRMPLGYTDHSGIFKVHRLEKGIKSINIIIVRGENPTEALFRFHSTVVMNCLTAFGLYCAYPSLTLSDYGVANLPVVLRDVGVRLNALECFEKYRVRG</sequence>
<evidence type="ECO:0000313" key="2">
    <source>
        <dbReference type="Proteomes" id="UP001215598"/>
    </source>
</evidence>
<reference evidence="1" key="1">
    <citation type="submission" date="2023-03" db="EMBL/GenBank/DDBJ databases">
        <title>Massive genome expansion in bonnet fungi (Mycena s.s.) driven by repeated elements and novel gene families across ecological guilds.</title>
        <authorList>
            <consortium name="Lawrence Berkeley National Laboratory"/>
            <person name="Harder C.B."/>
            <person name="Miyauchi S."/>
            <person name="Viragh M."/>
            <person name="Kuo A."/>
            <person name="Thoen E."/>
            <person name="Andreopoulos B."/>
            <person name="Lu D."/>
            <person name="Skrede I."/>
            <person name="Drula E."/>
            <person name="Henrissat B."/>
            <person name="Morin E."/>
            <person name="Kohler A."/>
            <person name="Barry K."/>
            <person name="LaButti K."/>
            <person name="Morin E."/>
            <person name="Salamov A."/>
            <person name="Lipzen A."/>
            <person name="Mereny Z."/>
            <person name="Hegedus B."/>
            <person name="Baldrian P."/>
            <person name="Stursova M."/>
            <person name="Weitz H."/>
            <person name="Taylor A."/>
            <person name="Grigoriev I.V."/>
            <person name="Nagy L.G."/>
            <person name="Martin F."/>
            <person name="Kauserud H."/>
        </authorList>
    </citation>
    <scope>NUCLEOTIDE SEQUENCE</scope>
    <source>
        <strain evidence="1">CBHHK182m</strain>
    </source>
</reference>
<comment type="caution">
    <text evidence="1">The sequence shown here is derived from an EMBL/GenBank/DDBJ whole genome shotgun (WGS) entry which is preliminary data.</text>
</comment>
<evidence type="ECO:0000313" key="1">
    <source>
        <dbReference type="EMBL" id="KAJ7758268.1"/>
    </source>
</evidence>
<dbReference type="AlphaFoldDB" id="A0AAD7J6L4"/>
<organism evidence="1 2">
    <name type="scientific">Mycena metata</name>
    <dbReference type="NCBI Taxonomy" id="1033252"/>
    <lineage>
        <taxon>Eukaryota</taxon>
        <taxon>Fungi</taxon>
        <taxon>Dikarya</taxon>
        <taxon>Basidiomycota</taxon>
        <taxon>Agaricomycotina</taxon>
        <taxon>Agaricomycetes</taxon>
        <taxon>Agaricomycetidae</taxon>
        <taxon>Agaricales</taxon>
        <taxon>Marasmiineae</taxon>
        <taxon>Mycenaceae</taxon>
        <taxon>Mycena</taxon>
    </lineage>
</organism>
<accession>A0AAD7J6L4</accession>
<feature type="non-terminal residue" evidence="1">
    <location>
        <position position="1"/>
    </location>
</feature>
<keyword evidence="2" id="KW-1185">Reference proteome</keyword>
<feature type="non-terminal residue" evidence="1">
    <location>
        <position position="152"/>
    </location>
</feature>
<dbReference type="EMBL" id="JARKIB010000042">
    <property type="protein sequence ID" value="KAJ7758268.1"/>
    <property type="molecule type" value="Genomic_DNA"/>
</dbReference>
<dbReference type="Proteomes" id="UP001215598">
    <property type="component" value="Unassembled WGS sequence"/>
</dbReference>
<protein>
    <submittedName>
        <fullName evidence="1">Uncharacterized protein</fullName>
    </submittedName>
</protein>
<gene>
    <name evidence="1" type="ORF">B0H16DRAFT_1280291</name>
</gene>